<feature type="chain" id="PRO_5004588634" description="DOMON domain-containing protein" evidence="1">
    <location>
        <begin position="20"/>
        <end position="122"/>
    </location>
</feature>
<dbReference type="HOGENOM" id="CLU_2029356_0_0_1"/>
<dbReference type="EMBL" id="CAQQ02193024">
    <property type="status" value="NOT_ANNOTATED_CDS"/>
    <property type="molecule type" value="Genomic_DNA"/>
</dbReference>
<keyword evidence="1" id="KW-0732">Signal</keyword>
<organism evidence="2 3">
    <name type="scientific">Megaselia scalaris</name>
    <name type="common">Humpbacked fly</name>
    <name type="synonym">Phora scalaris</name>
    <dbReference type="NCBI Taxonomy" id="36166"/>
    <lineage>
        <taxon>Eukaryota</taxon>
        <taxon>Metazoa</taxon>
        <taxon>Ecdysozoa</taxon>
        <taxon>Arthropoda</taxon>
        <taxon>Hexapoda</taxon>
        <taxon>Insecta</taxon>
        <taxon>Pterygota</taxon>
        <taxon>Neoptera</taxon>
        <taxon>Endopterygota</taxon>
        <taxon>Diptera</taxon>
        <taxon>Brachycera</taxon>
        <taxon>Muscomorpha</taxon>
        <taxon>Platypezoidea</taxon>
        <taxon>Phoridae</taxon>
        <taxon>Megaseliini</taxon>
        <taxon>Megaselia</taxon>
    </lineage>
</organism>
<dbReference type="STRING" id="36166.T1H054"/>
<keyword evidence="3" id="KW-1185">Reference proteome</keyword>
<dbReference type="EnsemblMetazoa" id="MESCA009522-RA">
    <property type="protein sequence ID" value="MESCA009522-PA"/>
    <property type="gene ID" value="MESCA009522"/>
</dbReference>
<dbReference type="Proteomes" id="UP000015102">
    <property type="component" value="Unassembled WGS sequence"/>
</dbReference>
<evidence type="ECO:0000313" key="2">
    <source>
        <dbReference type="EnsemblMetazoa" id="MESCA009522-PA"/>
    </source>
</evidence>
<sequence length="122" mass="14287">MNWKKEIILLIYCLPIIHTLLTHKHIKDTHNFESEGNDENRQQHFEIMDGNGLYILEWWIQEKDINFRVTVNTQGSIALGFSKKIGMLMDFLLIWVDDHSGKPHILSRPIETGGTPLRKSIY</sequence>
<proteinExistence type="predicted"/>
<reference evidence="2" key="2">
    <citation type="submission" date="2015-06" db="UniProtKB">
        <authorList>
            <consortium name="EnsemblMetazoa"/>
        </authorList>
    </citation>
    <scope>IDENTIFICATION</scope>
</reference>
<feature type="signal peptide" evidence="1">
    <location>
        <begin position="1"/>
        <end position="19"/>
    </location>
</feature>
<evidence type="ECO:0008006" key="4">
    <source>
        <dbReference type="Google" id="ProtNLM"/>
    </source>
</evidence>
<evidence type="ECO:0000313" key="3">
    <source>
        <dbReference type="Proteomes" id="UP000015102"/>
    </source>
</evidence>
<evidence type="ECO:0000256" key="1">
    <source>
        <dbReference type="SAM" id="SignalP"/>
    </source>
</evidence>
<reference evidence="3" key="1">
    <citation type="submission" date="2013-02" db="EMBL/GenBank/DDBJ databases">
        <authorList>
            <person name="Hughes D."/>
        </authorList>
    </citation>
    <scope>NUCLEOTIDE SEQUENCE</scope>
    <source>
        <strain>Durham</strain>
        <strain evidence="3">NC isolate 2 -- Noor lab</strain>
    </source>
</reference>
<protein>
    <recommendedName>
        <fullName evidence="4">DOMON domain-containing protein</fullName>
    </recommendedName>
</protein>
<dbReference type="EMBL" id="CAQQ02193025">
    <property type="status" value="NOT_ANNOTATED_CDS"/>
    <property type="molecule type" value="Genomic_DNA"/>
</dbReference>
<name>T1H054_MEGSC</name>
<dbReference type="AlphaFoldDB" id="T1H054"/>
<accession>T1H054</accession>